<gene>
    <name evidence="1" type="ORF">TcWFU_010010</name>
</gene>
<reference evidence="1 2" key="1">
    <citation type="journal article" date="2022" name="Front. Cell. Infect. Microbiol.">
        <title>The Genomes of Two Strains of Taenia crassiceps the Animal Model for the Study of Human Cysticercosis.</title>
        <authorList>
            <person name="Bobes R.J."/>
            <person name="Estrada K."/>
            <person name="Rios-Valencia D.G."/>
            <person name="Calderon-Gallegos A."/>
            <person name="de la Torre P."/>
            <person name="Carrero J.C."/>
            <person name="Sanchez-Flores A."/>
            <person name="Laclette J.P."/>
        </authorList>
    </citation>
    <scope>NUCLEOTIDE SEQUENCE [LARGE SCALE GENOMIC DNA]</scope>
    <source>
        <strain evidence="1">WFUcys</strain>
    </source>
</reference>
<proteinExistence type="predicted"/>
<dbReference type="Proteomes" id="UP001651158">
    <property type="component" value="Unassembled WGS sequence"/>
</dbReference>
<sequence length="103" mass="11458">MLVPTSDIMCASLCVNLLNSNIFFQSLISRLGALKLFVAVSDSKCLDCQQKPKFTAYVNEPSPSPPIFEKWISRSPQQATEIFINPDILIGMTNDHTQPTDLL</sequence>
<name>A0ABR4QKE4_9CEST</name>
<keyword evidence="2" id="KW-1185">Reference proteome</keyword>
<evidence type="ECO:0000313" key="2">
    <source>
        <dbReference type="Proteomes" id="UP001651158"/>
    </source>
</evidence>
<organism evidence="1 2">
    <name type="scientific">Taenia crassiceps</name>
    <dbReference type="NCBI Taxonomy" id="6207"/>
    <lineage>
        <taxon>Eukaryota</taxon>
        <taxon>Metazoa</taxon>
        <taxon>Spiralia</taxon>
        <taxon>Lophotrochozoa</taxon>
        <taxon>Platyhelminthes</taxon>
        <taxon>Cestoda</taxon>
        <taxon>Eucestoda</taxon>
        <taxon>Cyclophyllidea</taxon>
        <taxon>Taeniidae</taxon>
        <taxon>Taenia</taxon>
    </lineage>
</organism>
<accession>A0ABR4QKE4</accession>
<evidence type="ECO:0000313" key="1">
    <source>
        <dbReference type="EMBL" id="KAL5109538.1"/>
    </source>
</evidence>
<comment type="caution">
    <text evidence="1">The sequence shown here is derived from an EMBL/GenBank/DDBJ whole genome shotgun (WGS) entry which is preliminary data.</text>
</comment>
<protein>
    <submittedName>
        <fullName evidence="1">Uncharacterized protein</fullName>
    </submittedName>
</protein>
<dbReference type="EMBL" id="JAKROA010000003">
    <property type="protein sequence ID" value="KAL5109538.1"/>
    <property type="molecule type" value="Genomic_DNA"/>
</dbReference>